<proteinExistence type="predicted"/>
<organism evidence="2 3">
    <name type="scientific">candidate division WS6 bacterium OLB20</name>
    <dbReference type="NCBI Taxonomy" id="1617426"/>
    <lineage>
        <taxon>Bacteria</taxon>
        <taxon>Candidatus Dojkabacteria</taxon>
    </lineage>
</organism>
<dbReference type="InterPro" id="IPR037171">
    <property type="entry name" value="NagB/RpiA_transferase-like"/>
</dbReference>
<protein>
    <submittedName>
        <fullName evidence="2">Glucosamine-6-phosphate deaminase</fullName>
        <ecNumber evidence="2">3.5.99.6</ecNumber>
    </submittedName>
</protein>
<dbReference type="InterPro" id="IPR006148">
    <property type="entry name" value="Glc/Gal-6P_isomerase"/>
</dbReference>
<dbReference type="EC" id="3.5.99.6" evidence="2"/>
<gene>
    <name evidence="2" type="primary">nagB</name>
    <name evidence="2" type="ORF">TR69_WS6001001540</name>
</gene>
<accession>A0A136LVP2</accession>
<evidence type="ECO:0000313" key="3">
    <source>
        <dbReference type="Proteomes" id="UP000070457"/>
    </source>
</evidence>
<dbReference type="PANTHER" id="PTHR11054">
    <property type="entry name" value="6-PHOSPHOGLUCONOLACTONASE"/>
    <property type="match status" value="1"/>
</dbReference>
<evidence type="ECO:0000313" key="2">
    <source>
        <dbReference type="EMBL" id="KXK25734.1"/>
    </source>
</evidence>
<dbReference type="AlphaFoldDB" id="A0A136LVP2"/>
<dbReference type="GO" id="GO:0005975">
    <property type="term" value="P:carbohydrate metabolic process"/>
    <property type="evidence" value="ECO:0007669"/>
    <property type="project" value="InterPro"/>
</dbReference>
<dbReference type="PANTHER" id="PTHR11054:SF0">
    <property type="entry name" value="6-PHOSPHOGLUCONOLACTONASE"/>
    <property type="match status" value="1"/>
</dbReference>
<feature type="domain" description="Glucosamine/galactosamine-6-phosphate isomerase" evidence="1">
    <location>
        <begin position="12"/>
        <end position="206"/>
    </location>
</feature>
<evidence type="ECO:0000259" key="1">
    <source>
        <dbReference type="Pfam" id="PF01182"/>
    </source>
</evidence>
<dbReference type="SUPFAM" id="SSF100950">
    <property type="entry name" value="NagB/RpiA/CoA transferase-like"/>
    <property type="match status" value="1"/>
</dbReference>
<dbReference type="Proteomes" id="UP000070457">
    <property type="component" value="Unassembled WGS sequence"/>
</dbReference>
<dbReference type="Pfam" id="PF01182">
    <property type="entry name" value="Glucosamine_iso"/>
    <property type="match status" value="1"/>
</dbReference>
<sequence length="241" mass="26863">MKFEVSRSPQIQAAQHLASLLETSLAEHDHVLLLLAGGSAADVYNELPTYIDEHLDYTKLMVMMGDERWDTDPEHEHSDWVQFRNTSFYHFLRERGARLVDILGGKSHQEEADAFNALLEEALASGYFVISMLGIGTDGHTAGILPAENPAFADTFFVDELAVAHELDTIHPRRITITPAMIKQADAVFCYVRGEKKARIISDLAKLDASYPEEAWETMIPVHPALILSAVDATVFTDQNP</sequence>
<dbReference type="Gene3D" id="3.40.50.1360">
    <property type="match status" value="1"/>
</dbReference>
<comment type="caution">
    <text evidence="2">The sequence shown here is derived from an EMBL/GenBank/DDBJ whole genome shotgun (WGS) entry which is preliminary data.</text>
</comment>
<name>A0A136LVP2_9BACT</name>
<dbReference type="EMBL" id="JYNZ01000007">
    <property type="protein sequence ID" value="KXK25734.1"/>
    <property type="molecule type" value="Genomic_DNA"/>
</dbReference>
<dbReference type="STRING" id="1617426.TR69_WS6001001540"/>
<dbReference type="InterPro" id="IPR039104">
    <property type="entry name" value="6PGL"/>
</dbReference>
<dbReference type="GO" id="GO:0004342">
    <property type="term" value="F:glucosamine-6-phosphate deaminase activity"/>
    <property type="evidence" value="ECO:0007669"/>
    <property type="project" value="UniProtKB-EC"/>
</dbReference>
<reference evidence="2 3" key="1">
    <citation type="submission" date="2015-02" db="EMBL/GenBank/DDBJ databases">
        <title>Improved understanding of the partial-nitritation anammox process through 23 genomes representing the majority of the microbial community.</title>
        <authorList>
            <person name="Speth D.R."/>
            <person name="In T Zandt M."/>
            <person name="Guerrero Cruz S."/>
            <person name="Jetten M.S."/>
            <person name="Dutilh B.E."/>
        </authorList>
    </citation>
    <scope>NUCLEOTIDE SEQUENCE [LARGE SCALE GENOMIC DNA]</scope>
    <source>
        <strain evidence="2">OLB20</strain>
    </source>
</reference>
<keyword evidence="2" id="KW-0378">Hydrolase</keyword>